<dbReference type="Pfam" id="PF12349">
    <property type="entry name" value="Sterol-sensing"/>
    <property type="match status" value="1"/>
</dbReference>
<organism evidence="10 11">
    <name type="scientific">Strongylus vulgaris</name>
    <name type="common">Blood worm</name>
    <dbReference type="NCBI Taxonomy" id="40348"/>
    <lineage>
        <taxon>Eukaryota</taxon>
        <taxon>Metazoa</taxon>
        <taxon>Ecdysozoa</taxon>
        <taxon>Nematoda</taxon>
        <taxon>Chromadorea</taxon>
        <taxon>Rhabditida</taxon>
        <taxon>Rhabditina</taxon>
        <taxon>Rhabditomorpha</taxon>
        <taxon>Strongyloidea</taxon>
        <taxon>Strongylidae</taxon>
        <taxon>Strongylus</taxon>
    </lineage>
</organism>
<dbReference type="GO" id="GO:0005789">
    <property type="term" value="C:endoplasmic reticulum membrane"/>
    <property type="evidence" value="ECO:0007669"/>
    <property type="project" value="InterPro"/>
</dbReference>
<evidence type="ECO:0000256" key="1">
    <source>
        <dbReference type="ARBA" id="ARBA00004240"/>
    </source>
</evidence>
<dbReference type="OrthoDB" id="60477at2759"/>
<evidence type="ECO:0000256" key="4">
    <source>
        <dbReference type="ARBA" id="ARBA00022737"/>
    </source>
</evidence>
<keyword evidence="8" id="KW-1133">Transmembrane helix</keyword>
<protein>
    <recommendedName>
        <fullName evidence="9">SSD domain-containing protein</fullName>
    </recommendedName>
</protein>
<keyword evidence="7 8" id="KW-0472">Membrane</keyword>
<gene>
    <name evidence="10" type="ORF">SVUK_LOCUS14865</name>
</gene>
<dbReference type="GO" id="GO:0032933">
    <property type="term" value="P:SREBP signaling pathway"/>
    <property type="evidence" value="ECO:0007669"/>
    <property type="project" value="InterPro"/>
</dbReference>
<evidence type="ECO:0000256" key="7">
    <source>
        <dbReference type="ARBA" id="ARBA00023136"/>
    </source>
</evidence>
<evidence type="ECO:0000256" key="5">
    <source>
        <dbReference type="ARBA" id="ARBA00022824"/>
    </source>
</evidence>
<keyword evidence="8" id="KW-0812">Transmembrane</keyword>
<feature type="domain" description="SSD" evidence="9">
    <location>
        <begin position="201"/>
        <end position="283"/>
    </location>
</feature>
<keyword evidence="5" id="KW-0256">Endoplasmic reticulum</keyword>
<dbReference type="PROSITE" id="PS50156">
    <property type="entry name" value="SSD"/>
    <property type="match status" value="1"/>
</dbReference>
<dbReference type="PANTHER" id="PTHR46378:SF1">
    <property type="entry name" value="STEROL REGULATORY ELEMENT-BINDING PROTEIN CLEAVAGE-ACTIVATING PROTEIN"/>
    <property type="match status" value="1"/>
</dbReference>
<feature type="transmembrane region" description="Helical" evidence="8">
    <location>
        <begin position="230"/>
        <end position="253"/>
    </location>
</feature>
<name>A0A3P7JUI5_STRVU</name>
<dbReference type="GO" id="GO:0045540">
    <property type="term" value="P:regulation of cholesterol biosynthetic process"/>
    <property type="evidence" value="ECO:0007669"/>
    <property type="project" value="TreeGrafter"/>
</dbReference>
<evidence type="ECO:0000256" key="3">
    <source>
        <dbReference type="ARBA" id="ARBA00022574"/>
    </source>
</evidence>
<keyword evidence="6" id="KW-0333">Golgi apparatus</keyword>
<dbReference type="AlphaFoldDB" id="A0A3P7JUI5"/>
<keyword evidence="11" id="KW-1185">Reference proteome</keyword>
<feature type="transmembrane region" description="Helical" evidence="8">
    <location>
        <begin position="265"/>
        <end position="282"/>
    </location>
</feature>
<evidence type="ECO:0000256" key="2">
    <source>
        <dbReference type="ARBA" id="ARBA00004394"/>
    </source>
</evidence>
<dbReference type="Pfam" id="PF24006">
    <property type="entry name" value="SCAP_N"/>
    <property type="match status" value="1"/>
</dbReference>
<dbReference type="InterPro" id="IPR000731">
    <property type="entry name" value="SSD"/>
</dbReference>
<dbReference type="InterPro" id="IPR030225">
    <property type="entry name" value="SCAP"/>
</dbReference>
<dbReference type="GO" id="GO:0032934">
    <property type="term" value="F:sterol binding"/>
    <property type="evidence" value="ECO:0007669"/>
    <property type="project" value="InterPro"/>
</dbReference>
<feature type="transmembrane region" description="Helical" evidence="8">
    <location>
        <begin position="199"/>
        <end position="218"/>
    </location>
</feature>
<sequence>MIVTPERTIVRLNSRMSVTEHNVISALVVRFPVGQCLGRLIRGPLSRAFVARKIILGQDDVDASCLQVMSEELRFGTFYPQRGCLLLDPTAFWGHSYEKFMGDKDVLVTIFSRECSSVACPRDLFLGMPIELSGVKRTYRSNRKRSIDYSFTLFLVQYDKDIRSSLIDRFTSHGFENVPLIAGEENKFAHIFFRPRTSLVDYLPLLSSYAVFTFYLYFSARKFEMVASRWGLALAAAFTVGATLLMTTGVCAHLELSPTLWGAEIFPYIALILGLENILCITR</sequence>
<dbReference type="PANTHER" id="PTHR46378">
    <property type="entry name" value="STEROL REGULATORY ELEMENT-BINDING PROTEIN CLEAVAGE-ACTIVATING PROTEIN"/>
    <property type="match status" value="1"/>
</dbReference>
<accession>A0A3P7JUI5</accession>
<dbReference type="EMBL" id="UYYB01106626">
    <property type="protein sequence ID" value="VDM79867.1"/>
    <property type="molecule type" value="Genomic_DNA"/>
</dbReference>
<dbReference type="Proteomes" id="UP000270094">
    <property type="component" value="Unassembled WGS sequence"/>
</dbReference>
<keyword evidence="4" id="KW-0677">Repeat</keyword>
<evidence type="ECO:0000259" key="9">
    <source>
        <dbReference type="PROSITE" id="PS50156"/>
    </source>
</evidence>
<proteinExistence type="predicted"/>
<dbReference type="InterPro" id="IPR057041">
    <property type="entry name" value="SCAP_N"/>
</dbReference>
<evidence type="ECO:0000256" key="8">
    <source>
        <dbReference type="SAM" id="Phobius"/>
    </source>
</evidence>
<reference evidence="10 11" key="1">
    <citation type="submission" date="2018-11" db="EMBL/GenBank/DDBJ databases">
        <authorList>
            <consortium name="Pathogen Informatics"/>
        </authorList>
    </citation>
    <scope>NUCLEOTIDE SEQUENCE [LARGE SCALE GENOMIC DNA]</scope>
</reference>
<evidence type="ECO:0000313" key="11">
    <source>
        <dbReference type="Proteomes" id="UP000270094"/>
    </source>
</evidence>
<evidence type="ECO:0000313" key="10">
    <source>
        <dbReference type="EMBL" id="VDM79867.1"/>
    </source>
</evidence>
<dbReference type="GO" id="GO:0000139">
    <property type="term" value="C:Golgi membrane"/>
    <property type="evidence" value="ECO:0007669"/>
    <property type="project" value="UniProtKB-SubCell"/>
</dbReference>
<dbReference type="InterPro" id="IPR053958">
    <property type="entry name" value="HMGCR/SNAP/NPC1-like_SSD"/>
</dbReference>
<evidence type="ECO:0000256" key="6">
    <source>
        <dbReference type="ARBA" id="ARBA00023034"/>
    </source>
</evidence>
<dbReference type="GO" id="GO:0032936">
    <property type="term" value="C:SREBP-SCAP complex"/>
    <property type="evidence" value="ECO:0007669"/>
    <property type="project" value="TreeGrafter"/>
</dbReference>
<keyword evidence="3" id="KW-0853">WD repeat</keyword>
<comment type="subcellular location">
    <subcellularLocation>
        <location evidence="1">Endoplasmic reticulum</location>
    </subcellularLocation>
    <subcellularLocation>
        <location evidence="2">Golgi apparatus membrane</location>
    </subcellularLocation>
</comment>